<comment type="caution">
    <text evidence="2">The sequence shown here is derived from an EMBL/GenBank/DDBJ whole genome shotgun (WGS) entry which is preliminary data.</text>
</comment>
<dbReference type="AlphaFoldDB" id="A0A5W3IRL5"/>
<organism evidence="2">
    <name type="scientific">Salmonella muenchen</name>
    <dbReference type="NCBI Taxonomy" id="596"/>
    <lineage>
        <taxon>Bacteria</taxon>
        <taxon>Pseudomonadati</taxon>
        <taxon>Pseudomonadota</taxon>
        <taxon>Gammaproteobacteria</taxon>
        <taxon>Enterobacterales</taxon>
        <taxon>Enterobacteriaceae</taxon>
        <taxon>Salmonella</taxon>
    </lineage>
</organism>
<proteinExistence type="predicted"/>
<evidence type="ECO:0000313" key="2">
    <source>
        <dbReference type="EMBL" id="EBW6611832.1"/>
    </source>
</evidence>
<protein>
    <submittedName>
        <fullName evidence="2">Plasmid replication protein</fullName>
    </submittedName>
</protein>
<dbReference type="InterPro" id="IPR010916">
    <property type="entry name" value="TonB_box_CS"/>
</dbReference>
<gene>
    <name evidence="2" type="ORF">DP785_23825</name>
</gene>
<sequence length="362" mass="40708">MYEGNSVSDENEQLAIRIEAMLAKGMTLADALSIASKEKNSKPVDTVEVEASQATKKKPGRPRKNIVKDKRSEKAISKIIDTRMEIDALGAKDAQSLGYMTSVWACASMPHSEMSDTFFKRSNGNTTLKIISDPEYGLPYGRIPRIIMAWICTEAKLTGSPVLNLGRSQTEFMNKLGMKATGGSHGSISRLKDQATRLFHSTISLTNDIGNEHRFRNITIADEGMLLFNPKEPDEKTIWESNITLSAKFYNEVEASSVPIDMRVINSMRSPLAIDIYIWLTWRIREIKRGQTVISWDSLKTQFGSNYSSTEKGLFNFKSEFIRKLKDVCYFYPEAKVSILEHGLKLQQSPPHIPTAAKKKKI</sequence>
<dbReference type="InterPro" id="IPR006881">
    <property type="entry name" value="RepA_C"/>
</dbReference>
<dbReference type="PROSITE" id="PS00430">
    <property type="entry name" value="TONB_DEPENDENT_REC_1"/>
    <property type="match status" value="1"/>
</dbReference>
<reference evidence="2" key="1">
    <citation type="submission" date="2018-06" db="EMBL/GenBank/DDBJ databases">
        <authorList>
            <person name="Ashton P.M."/>
            <person name="Dallman T."/>
            <person name="Nair S."/>
            <person name="De Pinna E."/>
            <person name="Peters T."/>
            <person name="Grant K."/>
        </authorList>
    </citation>
    <scope>NUCLEOTIDE SEQUENCE</scope>
    <source>
        <strain evidence="2">246187</strain>
    </source>
</reference>
<dbReference type="EMBL" id="AAHIXF010000031">
    <property type="protein sequence ID" value="EBW6611832.1"/>
    <property type="molecule type" value="Genomic_DNA"/>
</dbReference>
<feature type="region of interest" description="Disordered" evidence="1">
    <location>
        <begin position="39"/>
        <end position="68"/>
    </location>
</feature>
<feature type="compositionally biased region" description="Basic residues" evidence="1">
    <location>
        <begin position="55"/>
        <end position="65"/>
    </location>
</feature>
<dbReference type="Pfam" id="PF04796">
    <property type="entry name" value="RepA_C"/>
    <property type="match status" value="1"/>
</dbReference>
<evidence type="ECO:0000256" key="1">
    <source>
        <dbReference type="SAM" id="MobiDB-lite"/>
    </source>
</evidence>
<name>A0A5W3IRL5_SALMU</name>
<accession>A0A5W3IRL5</accession>